<dbReference type="CDD" id="cd04301">
    <property type="entry name" value="NAT_SF"/>
    <property type="match status" value="1"/>
</dbReference>
<proteinExistence type="predicted"/>
<keyword evidence="3" id="KW-1185">Reference proteome</keyword>
<dbReference type="InterPro" id="IPR053013">
    <property type="entry name" value="LAT"/>
</dbReference>
<organism evidence="2 3">
    <name type="scientific">Aphanomyces euteiches</name>
    <dbReference type="NCBI Taxonomy" id="100861"/>
    <lineage>
        <taxon>Eukaryota</taxon>
        <taxon>Sar</taxon>
        <taxon>Stramenopiles</taxon>
        <taxon>Oomycota</taxon>
        <taxon>Saprolegniomycetes</taxon>
        <taxon>Saprolegniales</taxon>
        <taxon>Verrucalvaceae</taxon>
        <taxon>Aphanomyces</taxon>
    </lineage>
</organism>
<evidence type="ECO:0000313" key="3">
    <source>
        <dbReference type="Proteomes" id="UP000481153"/>
    </source>
</evidence>
<name>A0A6G0WZV2_9STRA</name>
<dbReference type="PANTHER" id="PTHR34815:SF2">
    <property type="entry name" value="N-ACETYLTRANSFERASE DOMAIN-CONTAINING PROTEIN"/>
    <property type="match status" value="1"/>
</dbReference>
<dbReference type="AlphaFoldDB" id="A0A6G0WZV2"/>
<dbReference type="InterPro" id="IPR055100">
    <property type="entry name" value="GNAT_LYC1-like"/>
</dbReference>
<comment type="caution">
    <text evidence="2">The sequence shown here is derived from an EMBL/GenBank/DDBJ whole genome shotgun (WGS) entry which is preliminary data.</text>
</comment>
<dbReference type="Gene3D" id="3.40.630.30">
    <property type="match status" value="1"/>
</dbReference>
<evidence type="ECO:0000313" key="2">
    <source>
        <dbReference type="EMBL" id="KAF0733049.1"/>
    </source>
</evidence>
<accession>A0A6G0WZV2</accession>
<dbReference type="InterPro" id="IPR016181">
    <property type="entry name" value="Acyl_CoA_acyltransferase"/>
</dbReference>
<reference evidence="2 3" key="1">
    <citation type="submission" date="2019-07" db="EMBL/GenBank/DDBJ databases">
        <title>Genomics analysis of Aphanomyces spp. identifies a new class of oomycete effector associated with host adaptation.</title>
        <authorList>
            <person name="Gaulin E."/>
        </authorList>
    </citation>
    <scope>NUCLEOTIDE SEQUENCE [LARGE SCALE GENOMIC DNA]</scope>
    <source>
        <strain evidence="2 3">ATCC 201684</strain>
    </source>
</reference>
<dbReference type="SUPFAM" id="SSF55729">
    <property type="entry name" value="Acyl-CoA N-acyltransferases (Nat)"/>
    <property type="match status" value="1"/>
</dbReference>
<dbReference type="Proteomes" id="UP000481153">
    <property type="component" value="Unassembled WGS sequence"/>
</dbReference>
<dbReference type="VEuPathDB" id="FungiDB:AeMF1_001108"/>
<gene>
    <name evidence="2" type="ORF">Ae201684_009873</name>
</gene>
<feature type="domain" description="LYC1 C-terminal" evidence="1">
    <location>
        <begin position="227"/>
        <end position="342"/>
    </location>
</feature>
<evidence type="ECO:0000259" key="1">
    <source>
        <dbReference type="Pfam" id="PF22998"/>
    </source>
</evidence>
<dbReference type="EMBL" id="VJMJ01000126">
    <property type="protein sequence ID" value="KAF0733049.1"/>
    <property type="molecule type" value="Genomic_DNA"/>
</dbReference>
<dbReference type="Pfam" id="PF22998">
    <property type="entry name" value="GNAT_LYC1-like"/>
    <property type="match status" value="1"/>
</dbReference>
<dbReference type="PANTHER" id="PTHR34815">
    <property type="entry name" value="LYSINE ACETYLTRANSFERASE"/>
    <property type="match status" value="1"/>
</dbReference>
<protein>
    <recommendedName>
        <fullName evidence="1">LYC1 C-terminal domain-containing protein</fullName>
    </recommendedName>
</protein>
<sequence length="348" mass="39835">MNSVSFVVPIRYQNDIPTMLKVFDHRRLHVLLLLWSARCLEVLGPVLSKLFLVTWEKIAMFELKIASNAQRVHADTMMYEEWGKPDLTIEQYFERERALYATEFDKRTLSVYVLVPTESPETLDILAYVEVYKRPCIYDGRLLHAYSLDAVFTPPQVRGKGYATIMLQELVSLLHSKGPDGVVISNLYSDIGPSFYANRGWTLFPSDQLIFPSTMETSPCDVNHISLRTIDSPTSLEHVCQEDLNQMQSQAATTPLSVFFILEPSLSQWFQVRSHFYARAKTNFSTAPQSMGVFSINEGETASDYVFWTHDFEHDELAILRCRTTETVFPFILNAALAEAKSLQQMED</sequence>